<protein>
    <submittedName>
        <fullName evidence="1">Uncharacterized protein</fullName>
    </submittedName>
</protein>
<gene>
    <name evidence="1" type="ORF">CLV37_1033</name>
</gene>
<accession>A0A2T0R5X5</accession>
<dbReference type="AlphaFoldDB" id="A0A2T0R5X5"/>
<dbReference type="Proteomes" id="UP000238083">
    <property type="component" value="Unassembled WGS sequence"/>
</dbReference>
<evidence type="ECO:0000313" key="2">
    <source>
        <dbReference type="Proteomes" id="UP000238083"/>
    </source>
</evidence>
<dbReference type="EMBL" id="PVZF01000003">
    <property type="protein sequence ID" value="PRY16574.1"/>
    <property type="molecule type" value="Genomic_DNA"/>
</dbReference>
<name>A0A2T0R5X5_9ACTN</name>
<reference evidence="1 2" key="1">
    <citation type="submission" date="2018-03" db="EMBL/GenBank/DDBJ databases">
        <title>Genomic Encyclopedia of Archaeal and Bacterial Type Strains, Phase II (KMG-II): from individual species to whole genera.</title>
        <authorList>
            <person name="Goeker M."/>
        </authorList>
    </citation>
    <scope>NUCLEOTIDE SEQUENCE [LARGE SCALE GENOMIC DNA]</scope>
    <source>
        <strain evidence="1 2">DSM 19711</strain>
    </source>
</reference>
<organism evidence="1 2">
    <name type="scientific">Kineococcus rhizosphaerae</name>
    <dbReference type="NCBI Taxonomy" id="559628"/>
    <lineage>
        <taxon>Bacteria</taxon>
        <taxon>Bacillati</taxon>
        <taxon>Actinomycetota</taxon>
        <taxon>Actinomycetes</taxon>
        <taxon>Kineosporiales</taxon>
        <taxon>Kineosporiaceae</taxon>
        <taxon>Kineococcus</taxon>
    </lineage>
</organism>
<proteinExistence type="predicted"/>
<keyword evidence="2" id="KW-1185">Reference proteome</keyword>
<comment type="caution">
    <text evidence="1">The sequence shown here is derived from an EMBL/GenBank/DDBJ whole genome shotgun (WGS) entry which is preliminary data.</text>
</comment>
<sequence>MTGFADHWEHLRAEFALLEHTFEPAAPEHADDLAELRAAIEDRVAATDPGGGCRWRGSCAPCR</sequence>
<dbReference type="RefSeq" id="WP_146149329.1">
    <property type="nucleotide sequence ID" value="NZ_PVZF01000003.1"/>
</dbReference>
<evidence type="ECO:0000313" key="1">
    <source>
        <dbReference type="EMBL" id="PRY16574.1"/>
    </source>
</evidence>